<dbReference type="GeneID" id="9861291"/>
<reference evidence="1 2" key="1">
    <citation type="journal article" date="2012" name="Arch. Virol.">
        <title>Complete genomic sequence of a T4-like bacteriophage, phiAS4, infecting Aeromonas salmonicida subsp. salmonicida.</title>
        <authorList>
            <person name="Kim J.H."/>
            <person name="Son J.S."/>
            <person name="Choi Y.J."/>
            <person name="Choresca C.H."/>
            <person name="Shin S.P."/>
            <person name="Han J.E."/>
            <person name="Jun J.W."/>
            <person name="Park S.C."/>
        </authorList>
    </citation>
    <scope>NUCLEOTIDE SEQUENCE [LARGE SCALE GENOMIC DNA]</scope>
</reference>
<keyword evidence="2" id="KW-1185">Reference proteome</keyword>
<gene>
    <name evidence="1" type="ORF">phiAS4_ORF0156</name>
</gene>
<dbReference type="Proteomes" id="UP000002235">
    <property type="component" value="Segment"/>
</dbReference>
<evidence type="ECO:0000313" key="1">
    <source>
        <dbReference type="EMBL" id="ADM79728.1"/>
    </source>
</evidence>
<dbReference type="EMBL" id="HM452125">
    <property type="protein sequence ID" value="ADM79728.1"/>
    <property type="molecule type" value="Genomic_DNA"/>
</dbReference>
<dbReference type="KEGG" id="vg:9861291"/>
<dbReference type="RefSeq" id="YP_003969174.1">
    <property type="nucleotide sequence ID" value="NC_014635.1"/>
</dbReference>
<accession>E1A1K4</accession>
<proteinExistence type="predicted"/>
<organism evidence="1 2">
    <name type="scientific">Aeromonas phage phiAS4</name>
    <dbReference type="NCBI Taxonomy" id="879628"/>
    <lineage>
        <taxon>Viruses</taxon>
        <taxon>Duplodnaviria</taxon>
        <taxon>Heunggongvirae</taxon>
        <taxon>Uroviricota</taxon>
        <taxon>Caudoviricetes</taxon>
        <taxon>Pantevenvirales</taxon>
        <taxon>Straboviridae</taxon>
        <taxon>Tulanevirus</taxon>
        <taxon>Tulanevirus as4</taxon>
    </lineage>
</organism>
<sequence length="46" mass="5304">MKEGIHGDFEITDDLVHSIFFNHIYQTTKLPFIRKTAAGLRAFAPR</sequence>
<protein>
    <submittedName>
        <fullName evidence="1">Uncharacterized protein</fullName>
    </submittedName>
</protein>
<name>E1A1K4_9CAUD</name>
<evidence type="ECO:0000313" key="2">
    <source>
        <dbReference type="Proteomes" id="UP000002235"/>
    </source>
</evidence>